<evidence type="ECO:0000313" key="1">
    <source>
        <dbReference type="EMBL" id="MBI2678702.1"/>
    </source>
</evidence>
<comment type="caution">
    <text evidence="1">The sequence shown here is derived from an EMBL/GenBank/DDBJ whole genome shotgun (WGS) entry which is preliminary data.</text>
</comment>
<organism evidence="1 2">
    <name type="scientific">Candidatus Korobacter versatilis</name>
    <dbReference type="NCBI Taxonomy" id="658062"/>
    <lineage>
        <taxon>Bacteria</taxon>
        <taxon>Pseudomonadati</taxon>
        <taxon>Acidobacteriota</taxon>
        <taxon>Terriglobia</taxon>
        <taxon>Terriglobales</taxon>
        <taxon>Candidatus Korobacteraceae</taxon>
        <taxon>Candidatus Korobacter</taxon>
    </lineage>
</organism>
<accession>A0A932EPW4</accession>
<protein>
    <submittedName>
        <fullName evidence="1">Uncharacterized protein</fullName>
    </submittedName>
</protein>
<dbReference type="EMBL" id="JACPNR010000009">
    <property type="protein sequence ID" value="MBI2678702.1"/>
    <property type="molecule type" value="Genomic_DNA"/>
</dbReference>
<gene>
    <name evidence="1" type="ORF">HYX28_07950</name>
</gene>
<evidence type="ECO:0000313" key="2">
    <source>
        <dbReference type="Proteomes" id="UP000779809"/>
    </source>
</evidence>
<name>A0A932EPW4_9BACT</name>
<dbReference type="AlphaFoldDB" id="A0A932EPW4"/>
<reference evidence="1" key="1">
    <citation type="submission" date="2020-07" db="EMBL/GenBank/DDBJ databases">
        <title>Huge and variable diversity of episymbiotic CPR bacteria and DPANN archaea in groundwater ecosystems.</title>
        <authorList>
            <person name="He C.Y."/>
            <person name="Keren R."/>
            <person name="Whittaker M."/>
            <person name="Farag I.F."/>
            <person name="Doudna J."/>
            <person name="Cate J.H.D."/>
            <person name="Banfield J.F."/>
        </authorList>
    </citation>
    <scope>NUCLEOTIDE SEQUENCE</scope>
    <source>
        <strain evidence="1">NC_groundwater_580_Pr5_B-0.1um_64_19</strain>
    </source>
</reference>
<proteinExistence type="predicted"/>
<dbReference type="Proteomes" id="UP000779809">
    <property type="component" value="Unassembled WGS sequence"/>
</dbReference>
<sequence length="65" mass="7020">MDIGEERQKVVALMTAVLLSGKTVGTGAKAQKEIDAAVETAHRIWSSVKWHETEQAKKLAASSAR</sequence>